<feature type="region of interest" description="Disordered" evidence="2">
    <location>
        <begin position="319"/>
        <end position="346"/>
    </location>
</feature>
<protein>
    <submittedName>
        <fullName evidence="3">Uncharacterized protein</fullName>
    </submittedName>
</protein>
<sequence>DSAGVSSLGKMKRIAKSVRPVKREVIAIDDEESISEQPIVKSVKREEEDRKTFGPVPPPEFVALKQKLKRKKEAKCQGICRVAKDAESDENRPEKYGAIDSEEKVKELEKKLADVSSRLAKTKKRAENVFAAKVELTRENEKLKTKHAKLKRSAMQSDSVNNELQLKLNNLSIQLEDERQKASDSQTRDHARIGELTLRLERYEIGPPPVDIDHPINIFQLCNPESNESMSYASAREKLMSVVMKLEGNYIDNKLNRRFVKLPKLYSLVLLCPPCGSMLNNTGIIQHFLSMEHQQMLIARNAAVSRAAFNFWVGKLQPQPDGHQTQQQHPAADDAGDAAAAVTPSG</sequence>
<feature type="compositionally biased region" description="Low complexity" evidence="2">
    <location>
        <begin position="337"/>
        <end position="346"/>
    </location>
</feature>
<reference evidence="3" key="1">
    <citation type="submission" date="2023-10" db="EMBL/GenBank/DDBJ databases">
        <title>Genome assembly of Pristionchus species.</title>
        <authorList>
            <person name="Yoshida K."/>
            <person name="Sommer R.J."/>
        </authorList>
    </citation>
    <scope>NUCLEOTIDE SEQUENCE</scope>
    <source>
        <strain evidence="3">RS0144</strain>
    </source>
</reference>
<organism evidence="3 4">
    <name type="scientific">Pristionchus entomophagus</name>
    <dbReference type="NCBI Taxonomy" id="358040"/>
    <lineage>
        <taxon>Eukaryota</taxon>
        <taxon>Metazoa</taxon>
        <taxon>Ecdysozoa</taxon>
        <taxon>Nematoda</taxon>
        <taxon>Chromadorea</taxon>
        <taxon>Rhabditida</taxon>
        <taxon>Rhabditina</taxon>
        <taxon>Diplogasteromorpha</taxon>
        <taxon>Diplogasteroidea</taxon>
        <taxon>Neodiplogasteridae</taxon>
        <taxon>Pristionchus</taxon>
    </lineage>
</organism>
<evidence type="ECO:0000256" key="1">
    <source>
        <dbReference type="SAM" id="Coils"/>
    </source>
</evidence>
<name>A0AAV5TUX7_9BILA</name>
<comment type="caution">
    <text evidence="3">The sequence shown here is derived from an EMBL/GenBank/DDBJ whole genome shotgun (WGS) entry which is preliminary data.</text>
</comment>
<feature type="coiled-coil region" evidence="1">
    <location>
        <begin position="98"/>
        <end position="188"/>
    </location>
</feature>
<evidence type="ECO:0000313" key="3">
    <source>
        <dbReference type="EMBL" id="GMS98059.1"/>
    </source>
</evidence>
<keyword evidence="1" id="KW-0175">Coiled coil</keyword>
<evidence type="ECO:0000313" key="4">
    <source>
        <dbReference type="Proteomes" id="UP001432027"/>
    </source>
</evidence>
<dbReference type="AlphaFoldDB" id="A0AAV5TUX7"/>
<accession>A0AAV5TUX7</accession>
<evidence type="ECO:0000256" key="2">
    <source>
        <dbReference type="SAM" id="MobiDB-lite"/>
    </source>
</evidence>
<dbReference type="EMBL" id="BTSX01000005">
    <property type="protein sequence ID" value="GMS98059.1"/>
    <property type="molecule type" value="Genomic_DNA"/>
</dbReference>
<gene>
    <name evidence="3" type="ORF">PENTCL1PPCAC_20234</name>
</gene>
<proteinExistence type="predicted"/>
<dbReference type="Proteomes" id="UP001432027">
    <property type="component" value="Unassembled WGS sequence"/>
</dbReference>
<feature type="compositionally biased region" description="Low complexity" evidence="2">
    <location>
        <begin position="319"/>
        <end position="330"/>
    </location>
</feature>
<feature type="non-terminal residue" evidence="3">
    <location>
        <position position="1"/>
    </location>
</feature>
<keyword evidence="4" id="KW-1185">Reference proteome</keyword>